<comment type="caution">
    <text evidence="2">The sequence shown here is derived from an EMBL/GenBank/DDBJ whole genome shotgun (WGS) entry which is preliminary data.</text>
</comment>
<feature type="compositionally biased region" description="Basic and acidic residues" evidence="1">
    <location>
        <begin position="130"/>
        <end position="147"/>
    </location>
</feature>
<dbReference type="EMBL" id="BFEA01000902">
    <property type="protein sequence ID" value="GBG91401.1"/>
    <property type="molecule type" value="Genomic_DNA"/>
</dbReference>
<protein>
    <submittedName>
        <fullName evidence="2">Uncharacterized protein</fullName>
    </submittedName>
</protein>
<evidence type="ECO:0000256" key="1">
    <source>
        <dbReference type="SAM" id="MobiDB-lite"/>
    </source>
</evidence>
<reference evidence="2 3" key="1">
    <citation type="journal article" date="2018" name="Cell">
        <title>The Chara Genome: Secondary Complexity and Implications for Plant Terrestrialization.</title>
        <authorList>
            <person name="Nishiyama T."/>
            <person name="Sakayama H."/>
            <person name="Vries J.D."/>
            <person name="Buschmann H."/>
            <person name="Saint-Marcoux D."/>
            <person name="Ullrich K.K."/>
            <person name="Haas F.B."/>
            <person name="Vanderstraeten L."/>
            <person name="Becker D."/>
            <person name="Lang D."/>
            <person name="Vosolsobe S."/>
            <person name="Rombauts S."/>
            <person name="Wilhelmsson P.K.I."/>
            <person name="Janitza P."/>
            <person name="Kern R."/>
            <person name="Heyl A."/>
            <person name="Rumpler F."/>
            <person name="Villalobos L.I.A.C."/>
            <person name="Clay J.M."/>
            <person name="Skokan R."/>
            <person name="Toyoda A."/>
            <person name="Suzuki Y."/>
            <person name="Kagoshima H."/>
            <person name="Schijlen E."/>
            <person name="Tajeshwar N."/>
            <person name="Catarino B."/>
            <person name="Hetherington A.J."/>
            <person name="Saltykova A."/>
            <person name="Bonnot C."/>
            <person name="Breuninger H."/>
            <person name="Symeonidi A."/>
            <person name="Radhakrishnan G.V."/>
            <person name="Van Nieuwerburgh F."/>
            <person name="Deforce D."/>
            <person name="Chang C."/>
            <person name="Karol K.G."/>
            <person name="Hedrich R."/>
            <person name="Ulvskov P."/>
            <person name="Glockner G."/>
            <person name="Delwiche C.F."/>
            <person name="Petrasek J."/>
            <person name="Van de Peer Y."/>
            <person name="Friml J."/>
            <person name="Beilby M."/>
            <person name="Dolan L."/>
            <person name="Kohara Y."/>
            <person name="Sugano S."/>
            <person name="Fujiyama A."/>
            <person name="Delaux P.-M."/>
            <person name="Quint M."/>
            <person name="TheiBen G."/>
            <person name="Hagemann M."/>
            <person name="Harholt J."/>
            <person name="Dunand C."/>
            <person name="Zachgo S."/>
            <person name="Langdale J."/>
            <person name="Maumus F."/>
            <person name="Straeten D.V.D."/>
            <person name="Gould S.B."/>
            <person name="Rensing S.A."/>
        </authorList>
    </citation>
    <scope>NUCLEOTIDE SEQUENCE [LARGE SCALE GENOMIC DNA]</scope>
    <source>
        <strain evidence="2 3">S276</strain>
    </source>
</reference>
<organism evidence="2 3">
    <name type="scientific">Chara braunii</name>
    <name type="common">Braun's stonewort</name>
    <dbReference type="NCBI Taxonomy" id="69332"/>
    <lineage>
        <taxon>Eukaryota</taxon>
        <taxon>Viridiplantae</taxon>
        <taxon>Streptophyta</taxon>
        <taxon>Charophyceae</taxon>
        <taxon>Charales</taxon>
        <taxon>Characeae</taxon>
        <taxon>Chara</taxon>
    </lineage>
</organism>
<sequence>MISRATSRVEQRSWTLARLGPTNNGGGVVGTIVDGNEPPSREQTCSPQRQLTRWVRVNACSSDWPKTGADFLSRYRYEDGGLFAHSQALGVCRLQHFHGSTQALLARKKPVSSAIYARISARKVAKKKAAEMAAEGKEGDRDGEGTRRTKGKNGNSVLLEQEEEFDESKQFQPWEMEAWQKARLYKGEVVPYDPWDRELLRLWRLGDEEWDATKITVSLDRHRGLGWRQRGRSQSVGRALSDRHVREGHELRRWGIGGSEGWRGKENGIAGRRGVQPRGTTTQRGTAQAVTGTSGRTKGR</sequence>
<feature type="region of interest" description="Disordered" evidence="1">
    <location>
        <begin position="130"/>
        <end position="162"/>
    </location>
</feature>
<feature type="compositionally biased region" description="Polar residues" evidence="1">
    <location>
        <begin position="278"/>
        <end position="300"/>
    </location>
</feature>
<proteinExistence type="predicted"/>
<feature type="region of interest" description="Disordered" evidence="1">
    <location>
        <begin position="256"/>
        <end position="300"/>
    </location>
</feature>
<dbReference type="Proteomes" id="UP000265515">
    <property type="component" value="Unassembled WGS sequence"/>
</dbReference>
<evidence type="ECO:0000313" key="2">
    <source>
        <dbReference type="EMBL" id="GBG91401.1"/>
    </source>
</evidence>
<gene>
    <name evidence="2" type="ORF">CBR_g52288</name>
</gene>
<keyword evidence="3" id="KW-1185">Reference proteome</keyword>
<name>A0A388M9Z8_CHABU</name>
<dbReference type="AlphaFoldDB" id="A0A388M9Z8"/>
<accession>A0A388M9Z8</accession>
<dbReference type="Gramene" id="GBG91401">
    <property type="protein sequence ID" value="GBG91401"/>
    <property type="gene ID" value="CBR_g52288"/>
</dbReference>
<evidence type="ECO:0000313" key="3">
    <source>
        <dbReference type="Proteomes" id="UP000265515"/>
    </source>
</evidence>